<name>A0ACC2ZZY6_9EURO</name>
<evidence type="ECO:0000313" key="2">
    <source>
        <dbReference type="Proteomes" id="UP001172386"/>
    </source>
</evidence>
<reference evidence="1" key="1">
    <citation type="submission" date="2022-10" db="EMBL/GenBank/DDBJ databases">
        <title>Culturing micro-colonial fungi from biological soil crusts in the Mojave desert and describing Neophaeococcomyces mojavensis, and introducing the new genera and species Taxawa tesnikishii.</title>
        <authorList>
            <person name="Kurbessoian T."/>
            <person name="Stajich J.E."/>
        </authorList>
    </citation>
    <scope>NUCLEOTIDE SEQUENCE</scope>
    <source>
        <strain evidence="1">JES_112</strain>
    </source>
</reference>
<gene>
    <name evidence="1" type="ORF">H2198_007514</name>
</gene>
<accession>A0ACC2ZZY6</accession>
<keyword evidence="2" id="KW-1185">Reference proteome</keyword>
<proteinExistence type="predicted"/>
<evidence type="ECO:0000313" key="1">
    <source>
        <dbReference type="EMBL" id="KAJ9653270.1"/>
    </source>
</evidence>
<sequence length="349" mass="39097">MAANGSFDEIPILDFNDIHASKAKFLAELRYAIVEVGFLYAKNFGLPKDQIKALTDLLPALFALPEQEKLSIELESSPHFLGYSAVRSEITAGKVDNREQFEFGLSQTEIWKPGRPLYERLIGPNQYPPSLPEAQTIIENYIHSMAERASFFMRLVAEALALPEATFLPFLGLQHRLKIVRYPSAHHASESQGVGPHKDSSGWWTFLLQASPPEVKGLQVLNKSGNWIDVPNIPDTFVINIGQAFEVITHGTCKATTHRVLAGPSERFSVPFFLGVRGDLTKAEAFGSLAQHFKHESGESSEGAQVDSAFLRGKYNTWGESQLRTKIRSHRQAGKRFYPELYEQYMNDS</sequence>
<dbReference type="Proteomes" id="UP001172386">
    <property type="component" value="Unassembled WGS sequence"/>
</dbReference>
<comment type="caution">
    <text evidence="1">The sequence shown here is derived from an EMBL/GenBank/DDBJ whole genome shotgun (WGS) entry which is preliminary data.</text>
</comment>
<dbReference type="EMBL" id="JAPDRQ010000160">
    <property type="protein sequence ID" value="KAJ9653270.1"/>
    <property type="molecule type" value="Genomic_DNA"/>
</dbReference>
<organism evidence="1 2">
    <name type="scientific">Neophaeococcomyces mojaviensis</name>
    <dbReference type="NCBI Taxonomy" id="3383035"/>
    <lineage>
        <taxon>Eukaryota</taxon>
        <taxon>Fungi</taxon>
        <taxon>Dikarya</taxon>
        <taxon>Ascomycota</taxon>
        <taxon>Pezizomycotina</taxon>
        <taxon>Eurotiomycetes</taxon>
        <taxon>Chaetothyriomycetidae</taxon>
        <taxon>Chaetothyriales</taxon>
        <taxon>Chaetothyriales incertae sedis</taxon>
        <taxon>Neophaeococcomyces</taxon>
    </lineage>
</organism>
<protein>
    <submittedName>
        <fullName evidence="1">Uncharacterized protein</fullName>
    </submittedName>
</protein>